<keyword evidence="8" id="KW-0812">Transmembrane</keyword>
<name>A0A4P9C731_EUBML</name>
<gene>
    <name evidence="10" type="ORF">CPZ25_003970</name>
</gene>
<dbReference type="Pfam" id="PF00512">
    <property type="entry name" value="HisKA"/>
    <property type="match status" value="1"/>
</dbReference>
<evidence type="ECO:0000256" key="4">
    <source>
        <dbReference type="ARBA" id="ARBA00022553"/>
    </source>
</evidence>
<reference evidence="10 11" key="1">
    <citation type="submission" date="2018-05" db="EMBL/GenBank/DDBJ databases">
        <title>Genome comparison of Eubacterium sp.</title>
        <authorList>
            <person name="Feng Y."/>
            <person name="Sanchez-Andrea I."/>
            <person name="Stams A.J.M."/>
            <person name="De Vos W.M."/>
        </authorList>
    </citation>
    <scope>NUCLEOTIDE SEQUENCE [LARGE SCALE GENOMIC DNA]</scope>
    <source>
        <strain evidence="10 11">YI</strain>
    </source>
</reference>
<feature type="domain" description="Histidine kinase" evidence="9">
    <location>
        <begin position="249"/>
        <end position="466"/>
    </location>
</feature>
<organism evidence="10 11">
    <name type="scientific">Eubacterium maltosivorans</name>
    <dbReference type="NCBI Taxonomy" id="2041044"/>
    <lineage>
        <taxon>Bacteria</taxon>
        <taxon>Bacillati</taxon>
        <taxon>Bacillota</taxon>
        <taxon>Clostridia</taxon>
        <taxon>Eubacteriales</taxon>
        <taxon>Eubacteriaceae</taxon>
        <taxon>Eubacterium</taxon>
    </lineage>
</organism>
<dbReference type="GO" id="GO:0000155">
    <property type="term" value="F:phosphorelay sensor kinase activity"/>
    <property type="evidence" value="ECO:0007669"/>
    <property type="project" value="InterPro"/>
</dbReference>
<dbReference type="Gene3D" id="1.10.287.130">
    <property type="match status" value="1"/>
</dbReference>
<protein>
    <recommendedName>
        <fullName evidence="3">histidine kinase</fullName>
        <ecNumber evidence="3">2.7.13.3</ecNumber>
    </recommendedName>
</protein>
<dbReference type="PRINTS" id="PR00344">
    <property type="entry name" value="BCTRLSENSOR"/>
</dbReference>
<dbReference type="AlphaFoldDB" id="A0A4P9C731"/>
<feature type="transmembrane region" description="Helical" evidence="8">
    <location>
        <begin position="161"/>
        <end position="182"/>
    </location>
</feature>
<evidence type="ECO:0000259" key="9">
    <source>
        <dbReference type="PROSITE" id="PS50109"/>
    </source>
</evidence>
<keyword evidence="8" id="KW-1133">Transmembrane helix</keyword>
<dbReference type="RefSeq" id="WP_096919810.1">
    <property type="nucleotide sequence ID" value="NZ_CP029487.1"/>
</dbReference>
<dbReference type="Pfam" id="PF02518">
    <property type="entry name" value="HATPase_c"/>
    <property type="match status" value="1"/>
</dbReference>
<evidence type="ECO:0000256" key="3">
    <source>
        <dbReference type="ARBA" id="ARBA00012438"/>
    </source>
</evidence>
<comment type="catalytic activity">
    <reaction evidence="1">
        <text>ATP + protein L-histidine = ADP + protein N-phospho-L-histidine.</text>
        <dbReference type="EC" id="2.7.13.3"/>
    </reaction>
</comment>
<evidence type="ECO:0000256" key="2">
    <source>
        <dbReference type="ARBA" id="ARBA00004370"/>
    </source>
</evidence>
<dbReference type="GO" id="GO:0004721">
    <property type="term" value="F:phosphoprotein phosphatase activity"/>
    <property type="evidence" value="ECO:0007669"/>
    <property type="project" value="TreeGrafter"/>
</dbReference>
<evidence type="ECO:0000256" key="8">
    <source>
        <dbReference type="SAM" id="Phobius"/>
    </source>
</evidence>
<dbReference type="PANTHER" id="PTHR45453:SF1">
    <property type="entry name" value="PHOSPHATE REGULON SENSOR PROTEIN PHOR"/>
    <property type="match status" value="1"/>
</dbReference>
<dbReference type="InterPro" id="IPR003594">
    <property type="entry name" value="HATPase_dom"/>
</dbReference>
<dbReference type="Proteomes" id="UP000218387">
    <property type="component" value="Chromosome"/>
</dbReference>
<comment type="subcellular location">
    <subcellularLocation>
        <location evidence="2">Membrane</location>
    </subcellularLocation>
</comment>
<keyword evidence="7" id="KW-0902">Two-component regulatory system</keyword>
<dbReference type="SUPFAM" id="SSF47384">
    <property type="entry name" value="Homodimeric domain of signal transducing histidine kinase"/>
    <property type="match status" value="1"/>
</dbReference>
<dbReference type="SMART" id="SM00388">
    <property type="entry name" value="HisKA"/>
    <property type="match status" value="1"/>
</dbReference>
<dbReference type="InterPro" id="IPR005467">
    <property type="entry name" value="His_kinase_dom"/>
</dbReference>
<dbReference type="EMBL" id="CP029487">
    <property type="protein sequence ID" value="QCT70511.1"/>
    <property type="molecule type" value="Genomic_DNA"/>
</dbReference>
<dbReference type="SUPFAM" id="SSF55874">
    <property type="entry name" value="ATPase domain of HSP90 chaperone/DNA topoisomerase II/histidine kinase"/>
    <property type="match status" value="1"/>
</dbReference>
<keyword evidence="8" id="KW-0472">Membrane</keyword>
<dbReference type="GO" id="GO:0005886">
    <property type="term" value="C:plasma membrane"/>
    <property type="evidence" value="ECO:0007669"/>
    <property type="project" value="TreeGrafter"/>
</dbReference>
<dbReference type="InterPro" id="IPR036890">
    <property type="entry name" value="HATPase_C_sf"/>
</dbReference>
<dbReference type="CDD" id="cd00075">
    <property type="entry name" value="HATPase"/>
    <property type="match status" value="1"/>
</dbReference>
<keyword evidence="6 10" id="KW-0418">Kinase</keyword>
<dbReference type="Gene3D" id="3.30.565.10">
    <property type="entry name" value="Histidine kinase-like ATPase, C-terminal domain"/>
    <property type="match status" value="1"/>
</dbReference>
<proteinExistence type="predicted"/>
<accession>A0A4P9C731</accession>
<dbReference type="InterPro" id="IPR050351">
    <property type="entry name" value="BphY/WalK/GraS-like"/>
</dbReference>
<dbReference type="InterPro" id="IPR004358">
    <property type="entry name" value="Sig_transdc_His_kin-like_C"/>
</dbReference>
<keyword evidence="11" id="KW-1185">Reference proteome</keyword>
<dbReference type="KEGG" id="emt:CPZ25_003970"/>
<dbReference type="CDD" id="cd00082">
    <property type="entry name" value="HisKA"/>
    <property type="match status" value="1"/>
</dbReference>
<dbReference type="InterPro" id="IPR036097">
    <property type="entry name" value="HisK_dim/P_sf"/>
</dbReference>
<dbReference type="PROSITE" id="PS50109">
    <property type="entry name" value="HIS_KIN"/>
    <property type="match status" value="1"/>
</dbReference>
<dbReference type="EC" id="2.7.13.3" evidence="3"/>
<dbReference type="InterPro" id="IPR003661">
    <property type="entry name" value="HisK_dim/P_dom"/>
</dbReference>
<dbReference type="GO" id="GO:0016036">
    <property type="term" value="P:cellular response to phosphate starvation"/>
    <property type="evidence" value="ECO:0007669"/>
    <property type="project" value="TreeGrafter"/>
</dbReference>
<evidence type="ECO:0000256" key="5">
    <source>
        <dbReference type="ARBA" id="ARBA00022679"/>
    </source>
</evidence>
<evidence type="ECO:0000313" key="10">
    <source>
        <dbReference type="EMBL" id="QCT70511.1"/>
    </source>
</evidence>
<dbReference type="SMART" id="SM00387">
    <property type="entry name" value="HATPase_c"/>
    <property type="match status" value="1"/>
</dbReference>
<evidence type="ECO:0000256" key="7">
    <source>
        <dbReference type="ARBA" id="ARBA00023012"/>
    </source>
</evidence>
<dbReference type="PANTHER" id="PTHR45453">
    <property type="entry name" value="PHOSPHATE REGULON SENSOR PROTEIN PHOR"/>
    <property type="match status" value="1"/>
</dbReference>
<sequence>MFKHIRFFFRRYVVLIMLSIIVLFVLNLYLGYAIAVNPVTGDLKKSPGAIIEKVSEGLLESEDGRLELSEEGKNLLTESGAWAILIDNSSSDVIWNDHVPPEVPSHFTPTDIAGFSRYYLKDYPAFTWENPNGLLVLGFPKDSYMRLGDKYYSIPVLQKTITQALPLMLVFSLLAVMVIYIISGTLMMRPVKNVVAGLDALSRNCPVSLKEKGAFSEVFASINQTSAILSQKNEALKKKDNARANWIAGVSHDIRTPLSIILGYAEGLKASNDNETQQAGETISHQALRIRSLVNDLNLASKLEYEMQPLCLEPIDVMESLRQVISDTLNNGLPEQYTIDFDYHDNCGGCLVKGDAKLFERVLVNLIQNSIRHNPDGCDIVVRLEKRAEELELTVSDNGIGATQEKLKQIRSATHYIQNEEESAIQNHGLGLFIVKKVVSVMNGKIAFESECNKYFSVKIILPMFHSTEVNDVNLTRENRTY</sequence>
<evidence type="ECO:0000313" key="11">
    <source>
        <dbReference type="Proteomes" id="UP000218387"/>
    </source>
</evidence>
<evidence type="ECO:0000256" key="1">
    <source>
        <dbReference type="ARBA" id="ARBA00000085"/>
    </source>
</evidence>
<feature type="transmembrane region" description="Helical" evidence="8">
    <location>
        <begin position="12"/>
        <end position="35"/>
    </location>
</feature>
<evidence type="ECO:0000256" key="6">
    <source>
        <dbReference type="ARBA" id="ARBA00022777"/>
    </source>
</evidence>
<keyword evidence="4" id="KW-0597">Phosphoprotein</keyword>
<keyword evidence="5" id="KW-0808">Transferase</keyword>